<organism evidence="2 3">
    <name type="scientific">Micromonospora deserti</name>
    <dbReference type="NCBI Taxonomy" id="2070366"/>
    <lineage>
        <taxon>Bacteria</taxon>
        <taxon>Bacillati</taxon>
        <taxon>Actinomycetota</taxon>
        <taxon>Actinomycetes</taxon>
        <taxon>Micromonosporales</taxon>
        <taxon>Micromonosporaceae</taxon>
        <taxon>Micromonospora</taxon>
    </lineage>
</organism>
<dbReference type="Proteomes" id="UP000248749">
    <property type="component" value="Unassembled WGS sequence"/>
</dbReference>
<dbReference type="InterPro" id="IPR035992">
    <property type="entry name" value="Ricin_B-like_lectins"/>
</dbReference>
<name>A0A2W2CUB4_9ACTN</name>
<sequence>MTCPVSAAPTSAVTGHVNQGLFCLAAVAGGAGTGNPVRLWRCGDTDAQRWTFAIDGTMRVSGRCARPVGGDPADGAGIELWDCDGTAAQRWLHRSDGNLVHQVSGGCLENPAAPGGGQGWRPRLAVCDGGPGQRWELAHAGLPG</sequence>
<evidence type="ECO:0000313" key="2">
    <source>
        <dbReference type="EMBL" id="PZF91617.1"/>
    </source>
</evidence>
<evidence type="ECO:0000313" key="3">
    <source>
        <dbReference type="Proteomes" id="UP000248749"/>
    </source>
</evidence>
<dbReference type="Pfam" id="PF00652">
    <property type="entry name" value="Ricin_B_lectin"/>
    <property type="match status" value="1"/>
</dbReference>
<dbReference type="AlphaFoldDB" id="A0A2W2CUB4"/>
<dbReference type="EMBL" id="POUB01000202">
    <property type="protein sequence ID" value="PZF91617.1"/>
    <property type="molecule type" value="Genomic_DNA"/>
</dbReference>
<accession>A0A2W2CUB4</accession>
<keyword evidence="3" id="KW-1185">Reference proteome</keyword>
<evidence type="ECO:0000259" key="1">
    <source>
        <dbReference type="SMART" id="SM00458"/>
    </source>
</evidence>
<reference evidence="2 3" key="1">
    <citation type="submission" date="2018-01" db="EMBL/GenBank/DDBJ databases">
        <title>Draft genome sequence of Salinispora sp. 13K206.</title>
        <authorList>
            <person name="Sahin N."/>
            <person name="Saygin H."/>
            <person name="Ay H."/>
        </authorList>
    </citation>
    <scope>NUCLEOTIDE SEQUENCE [LARGE SCALE GENOMIC DNA]</scope>
    <source>
        <strain evidence="2 3">13K206</strain>
    </source>
</reference>
<protein>
    <recommendedName>
        <fullName evidence="1">Ricin B lectin domain-containing protein</fullName>
    </recommendedName>
</protein>
<dbReference type="PROSITE" id="PS50231">
    <property type="entry name" value="RICIN_B_LECTIN"/>
    <property type="match status" value="1"/>
</dbReference>
<dbReference type="SUPFAM" id="SSF50370">
    <property type="entry name" value="Ricin B-like lectins"/>
    <property type="match status" value="1"/>
</dbReference>
<proteinExistence type="predicted"/>
<dbReference type="Gene3D" id="2.80.10.50">
    <property type="match status" value="1"/>
</dbReference>
<dbReference type="SMART" id="SM00458">
    <property type="entry name" value="RICIN"/>
    <property type="match status" value="1"/>
</dbReference>
<comment type="caution">
    <text evidence="2">The sequence shown here is derived from an EMBL/GenBank/DDBJ whole genome shotgun (WGS) entry which is preliminary data.</text>
</comment>
<dbReference type="InterPro" id="IPR000772">
    <property type="entry name" value="Ricin_B_lectin"/>
</dbReference>
<gene>
    <name evidence="2" type="ORF">C1I99_23145</name>
</gene>
<feature type="domain" description="Ricin B lectin" evidence="1">
    <location>
        <begin position="11"/>
        <end position="138"/>
    </location>
</feature>